<name>A0A444QGB5_9MICO</name>
<dbReference type="OrthoDB" id="5084279at2"/>
<dbReference type="EMBL" id="RZNC01000001">
    <property type="protein sequence ID" value="RWZ68623.1"/>
    <property type="molecule type" value="Genomic_DNA"/>
</dbReference>
<dbReference type="RefSeq" id="WP_128497888.1">
    <property type="nucleotide sequence ID" value="NZ_RZNC01000001.1"/>
</dbReference>
<evidence type="ECO:0000313" key="1">
    <source>
        <dbReference type="EMBL" id="RWZ68623.1"/>
    </source>
</evidence>
<reference evidence="1 2" key="1">
    <citation type="submission" date="2018-12" db="EMBL/GenBank/DDBJ databases">
        <authorList>
            <person name="Li F."/>
        </authorList>
    </citation>
    <scope>NUCLEOTIDE SEQUENCE [LARGE SCALE GENOMIC DNA]</scope>
    <source>
        <strain evidence="1 2">8H24J-4-2</strain>
    </source>
</reference>
<evidence type="ECO:0000313" key="2">
    <source>
        <dbReference type="Proteomes" id="UP000288603"/>
    </source>
</evidence>
<protein>
    <submittedName>
        <fullName evidence="1">Uncharacterized protein</fullName>
    </submittedName>
</protein>
<comment type="caution">
    <text evidence="1">The sequence shown here is derived from an EMBL/GenBank/DDBJ whole genome shotgun (WGS) entry which is preliminary data.</text>
</comment>
<keyword evidence="2" id="KW-1185">Reference proteome</keyword>
<dbReference type="AlphaFoldDB" id="A0A444QGB5"/>
<dbReference type="Proteomes" id="UP000288603">
    <property type="component" value="Unassembled WGS sequence"/>
</dbReference>
<proteinExistence type="predicted"/>
<gene>
    <name evidence="1" type="ORF">ELQ92_05335</name>
</gene>
<accession>A0A444QGB5</accession>
<organism evidence="1 2">
    <name type="scientific">Labedella populi</name>
    <dbReference type="NCBI Taxonomy" id="2498850"/>
    <lineage>
        <taxon>Bacteria</taxon>
        <taxon>Bacillati</taxon>
        <taxon>Actinomycetota</taxon>
        <taxon>Actinomycetes</taxon>
        <taxon>Micrococcales</taxon>
        <taxon>Microbacteriaceae</taxon>
        <taxon>Labedella</taxon>
    </lineage>
</organism>
<sequence>MSFVGFEPNETVSFTLTGKNGAGATLAVFRAAISTASLEKAAAADGTASVDVTLPTNAVGDYTLLAASASCSSWTAASVARRPSDLSTTM</sequence>